<dbReference type="Proteomes" id="UP000523139">
    <property type="component" value="Unassembled WGS sequence"/>
</dbReference>
<evidence type="ECO:0000259" key="10">
    <source>
        <dbReference type="PROSITE" id="PS50035"/>
    </source>
</evidence>
<dbReference type="AlphaFoldDB" id="A0A7X8YDN3"/>
<keyword evidence="6 9" id="KW-1133">Transmembrane helix</keyword>
<keyword evidence="4 9" id="KW-0812">Transmembrane</keyword>
<keyword evidence="7 9" id="KW-0472">Membrane</keyword>
<comment type="caution">
    <text evidence="11">The sequence shown here is derived from an EMBL/GenBank/DDBJ whole genome shotgun (WGS) entry which is preliminary data.</text>
</comment>
<dbReference type="PROSITE" id="PS50035">
    <property type="entry name" value="PLD"/>
    <property type="match status" value="2"/>
</dbReference>
<accession>A0A7X8YDN3</accession>
<dbReference type="EC" id="2.7.8.-" evidence="8"/>
<evidence type="ECO:0000256" key="5">
    <source>
        <dbReference type="ARBA" id="ARBA00022737"/>
    </source>
</evidence>
<comment type="subcellular location">
    <subcellularLocation>
        <location evidence="1">Cell membrane</location>
    </subcellularLocation>
</comment>
<dbReference type="NCBIfam" id="TIGR04265">
    <property type="entry name" value="bac_cardiolipin"/>
    <property type="match status" value="1"/>
</dbReference>
<dbReference type="Pfam" id="PF13091">
    <property type="entry name" value="PLDc_2"/>
    <property type="match status" value="2"/>
</dbReference>
<evidence type="ECO:0000256" key="7">
    <source>
        <dbReference type="ARBA" id="ARBA00023136"/>
    </source>
</evidence>
<dbReference type="Gene3D" id="3.30.870.10">
    <property type="entry name" value="Endonuclease Chain A"/>
    <property type="match status" value="2"/>
</dbReference>
<dbReference type="GO" id="GO:0005886">
    <property type="term" value="C:plasma membrane"/>
    <property type="evidence" value="ECO:0007669"/>
    <property type="project" value="UniProtKB-SubCell"/>
</dbReference>
<evidence type="ECO:0000313" key="11">
    <source>
        <dbReference type="EMBL" id="NLS09367.1"/>
    </source>
</evidence>
<feature type="transmembrane region" description="Helical" evidence="9">
    <location>
        <begin position="48"/>
        <end position="67"/>
    </location>
</feature>
<proteinExistence type="predicted"/>
<evidence type="ECO:0000256" key="4">
    <source>
        <dbReference type="ARBA" id="ARBA00022692"/>
    </source>
</evidence>
<evidence type="ECO:0000256" key="3">
    <source>
        <dbReference type="ARBA" id="ARBA00022679"/>
    </source>
</evidence>
<feature type="transmembrane region" description="Helical" evidence="9">
    <location>
        <begin position="15"/>
        <end position="36"/>
    </location>
</feature>
<evidence type="ECO:0000256" key="9">
    <source>
        <dbReference type="SAM" id="Phobius"/>
    </source>
</evidence>
<dbReference type="InterPro" id="IPR025202">
    <property type="entry name" value="PLD-like_dom"/>
</dbReference>
<feature type="domain" description="PLD phosphodiesterase" evidence="10">
    <location>
        <begin position="415"/>
        <end position="442"/>
    </location>
</feature>
<keyword evidence="5" id="KW-0677">Repeat</keyword>
<dbReference type="EMBL" id="JABAHY010000003">
    <property type="protein sequence ID" value="NLS09367.1"/>
    <property type="molecule type" value="Genomic_DNA"/>
</dbReference>
<reference evidence="11 12" key="1">
    <citation type="submission" date="2020-04" db="EMBL/GenBank/DDBJ databases">
        <title>Nesterenkonia sp. nov., isolated from marine sediment.</title>
        <authorList>
            <person name="Zhang G."/>
        </authorList>
    </citation>
    <scope>NUCLEOTIDE SEQUENCE [LARGE SCALE GENOMIC DNA]</scope>
    <source>
        <strain evidence="11 12">MY13</strain>
    </source>
</reference>
<keyword evidence="3" id="KW-0808">Transferase</keyword>
<evidence type="ECO:0000313" key="12">
    <source>
        <dbReference type="Proteomes" id="UP000523139"/>
    </source>
</evidence>
<organism evidence="11 12">
    <name type="scientific">Nesterenkonia sedimenti</name>
    <dbReference type="NCBI Taxonomy" id="1463632"/>
    <lineage>
        <taxon>Bacteria</taxon>
        <taxon>Bacillati</taxon>
        <taxon>Actinomycetota</taxon>
        <taxon>Actinomycetes</taxon>
        <taxon>Micrococcales</taxon>
        <taxon>Micrococcaceae</taxon>
        <taxon>Nesterenkonia</taxon>
    </lineage>
</organism>
<keyword evidence="2" id="KW-1003">Cell membrane</keyword>
<feature type="domain" description="PLD phosphodiesterase" evidence="10">
    <location>
        <begin position="232"/>
        <end position="259"/>
    </location>
</feature>
<evidence type="ECO:0000256" key="6">
    <source>
        <dbReference type="ARBA" id="ARBA00022989"/>
    </source>
</evidence>
<dbReference type="GO" id="GO:0008808">
    <property type="term" value="F:cardiolipin synthase activity"/>
    <property type="evidence" value="ECO:0007669"/>
    <property type="project" value="UniProtKB-UniRule"/>
</dbReference>
<protein>
    <recommendedName>
        <fullName evidence="8">Cardiolipin synthase</fullName>
        <ecNumber evidence="8">2.7.8.-</ecNumber>
    </recommendedName>
</protein>
<name>A0A7X8YDN3_9MICC</name>
<keyword evidence="12" id="KW-1185">Reference proteome</keyword>
<dbReference type="SMART" id="SM00155">
    <property type="entry name" value="PLDc"/>
    <property type="match status" value="2"/>
</dbReference>
<gene>
    <name evidence="11" type="primary">cls</name>
    <name evidence="11" type="ORF">HGQ17_04960</name>
</gene>
<dbReference type="PANTHER" id="PTHR21248:SF22">
    <property type="entry name" value="PHOSPHOLIPASE D"/>
    <property type="match status" value="1"/>
</dbReference>
<sequence length="502" mass="57065">MLWPLSGLGIDGLPGWIVSLVLVAEITIRLAVIGIIPGNRRPNTAMAWLLAIFFIPLVALPLFLLIGNNKLSRRRQERQRRINEALLEATSHMDLTDQLRDHDEQLGATAALNRKLGAFPIQEGNNVTLLPDYKEFFTELAAEIDCAEEYVHVISYIIGEDPEYTDPVLSALERAAARGVRVRLLYDHLGTLRVRGYKRLRKRLERASETYPDFQWARALPVRPLKRRFSRLDLRNHRKIVVVDSRTAFTGSANLIEPHYQRRSAVRMNRHWVELNAKLNGPVVTGLDIVFASDWYTETGENLGPELLVDLEADEEARGGTLVQVVPSGPGFPDENNLRLFNDLIYQATDRLVICTPYLVPDDSLLYAVTNAAHRNVDVVLLVTKKADQFTVQHAQQSYYQALLEAGVRIYRYPEPDVLHAKFMIVDDDVAVLGSSNMDQRSFSLNLEVTLMLVDDRTVGEMAQIFKDYCAISEPLDLQAWVRRPWHVKYLDNVFRLTSALQ</sequence>
<dbReference type="InterPro" id="IPR022924">
    <property type="entry name" value="Cardiolipin_synthase"/>
</dbReference>
<dbReference type="SUPFAM" id="SSF56024">
    <property type="entry name" value="Phospholipase D/nuclease"/>
    <property type="match status" value="2"/>
</dbReference>
<dbReference type="PANTHER" id="PTHR21248">
    <property type="entry name" value="CARDIOLIPIN SYNTHASE"/>
    <property type="match status" value="1"/>
</dbReference>
<dbReference type="InterPro" id="IPR001736">
    <property type="entry name" value="PLipase_D/transphosphatidylase"/>
</dbReference>
<evidence type="ECO:0000256" key="2">
    <source>
        <dbReference type="ARBA" id="ARBA00022475"/>
    </source>
</evidence>
<dbReference type="GO" id="GO:0032049">
    <property type="term" value="P:cardiolipin biosynthetic process"/>
    <property type="evidence" value="ECO:0007669"/>
    <property type="project" value="UniProtKB-UniRule"/>
</dbReference>
<evidence type="ECO:0000256" key="1">
    <source>
        <dbReference type="ARBA" id="ARBA00004236"/>
    </source>
</evidence>
<evidence type="ECO:0000256" key="8">
    <source>
        <dbReference type="NCBIfam" id="TIGR04265"/>
    </source>
</evidence>
<dbReference type="RefSeq" id="WP_168886868.1">
    <property type="nucleotide sequence ID" value="NZ_JABAHY010000003.1"/>
</dbReference>